<proteinExistence type="predicted"/>
<gene>
    <name evidence="1" type="ORF">CM240_0949</name>
</gene>
<dbReference type="PATRIC" id="fig|1216932.3.peg.936"/>
<dbReference type="OrthoDB" id="3171075at2"/>
<dbReference type="HOGENOM" id="CLU_069338_0_0_9"/>
<name>W6RUV5_9CLOT</name>
<evidence type="ECO:0000313" key="1">
    <source>
        <dbReference type="EMBL" id="CDM68113.1"/>
    </source>
</evidence>
<protein>
    <recommendedName>
        <fullName evidence="3">Nucleoid-associated protein</fullName>
    </recommendedName>
</protein>
<dbReference type="STRING" id="1216932.CM240_0949"/>
<dbReference type="Proteomes" id="UP000019426">
    <property type="component" value="Chromosome M2/40_rep1"/>
</dbReference>
<dbReference type="InterPro" id="IPR007358">
    <property type="entry name" value="Nucleoid_associated_NdpA"/>
</dbReference>
<sequence length="343" mass="39780">MDYINEIHLKEAIVHILDQNSDEPILTEYPLILTEDIDEYLTKHLTKSLKDEELKYGYFKDGRIIVNETSLEYFNGNINFVDMSKELARKFFAIMKGNGTIGSCDLLIVSFLTDLGPMIGILKLDYIKNYAHVVDFVNDKIGIKIVEQYSGLPAASQKLQKCAFVKSERGTSDLLVIDKINKKEEQEGYVSNYFIENYLECTLEKTSRDKTKEFITNAEKWTQKAFKENAESANEVRNTIKKKLREEDSINIESLATEMFHDNEEAKESFNTYLLEKGVKDTIDLDKNYIEKKLKRVRLKIDKDIDIYLSEEAYNDNMRFEIKPNGDGSVNMIIKNVINYIEK</sequence>
<dbReference type="AlphaFoldDB" id="W6RUV5"/>
<dbReference type="RefSeq" id="WP_044036969.1">
    <property type="nucleotide sequence ID" value="NZ_HG917868.1"/>
</dbReference>
<accession>W6RUV5</accession>
<dbReference type="KEGG" id="clt:CM240_0949"/>
<dbReference type="EMBL" id="HG917868">
    <property type="protein sequence ID" value="CDM68113.1"/>
    <property type="molecule type" value="Genomic_DNA"/>
</dbReference>
<dbReference type="Pfam" id="PF04245">
    <property type="entry name" value="NA37"/>
    <property type="match status" value="1"/>
</dbReference>
<dbReference type="eggNOG" id="COG3081">
    <property type="taxonomic scope" value="Bacteria"/>
</dbReference>
<evidence type="ECO:0008006" key="3">
    <source>
        <dbReference type="Google" id="ProtNLM"/>
    </source>
</evidence>
<keyword evidence="2" id="KW-1185">Reference proteome</keyword>
<dbReference type="GO" id="GO:0009295">
    <property type="term" value="C:nucleoid"/>
    <property type="evidence" value="ECO:0007669"/>
    <property type="project" value="InterPro"/>
</dbReference>
<evidence type="ECO:0000313" key="2">
    <source>
        <dbReference type="Proteomes" id="UP000019426"/>
    </source>
</evidence>
<reference evidence="1 2" key="1">
    <citation type="submission" date="2013-11" db="EMBL/GenBank/DDBJ databases">
        <title>Complete genome sequence of Clostridum sp. M2/40.</title>
        <authorList>
            <person name="Wibberg D."/>
            <person name="Puehler A."/>
            <person name="Schlueter A."/>
        </authorList>
    </citation>
    <scope>NUCLEOTIDE SEQUENCE [LARGE SCALE GENOMIC DNA]</scope>
    <source>
        <strain evidence="2">M2/40</strain>
    </source>
</reference>
<organism evidence="1 2">
    <name type="scientific">Clostridium bornimense</name>
    <dbReference type="NCBI Taxonomy" id="1216932"/>
    <lineage>
        <taxon>Bacteria</taxon>
        <taxon>Bacillati</taxon>
        <taxon>Bacillota</taxon>
        <taxon>Clostridia</taxon>
        <taxon>Eubacteriales</taxon>
        <taxon>Clostridiaceae</taxon>
        <taxon>Clostridium</taxon>
    </lineage>
</organism>